<protein>
    <recommendedName>
        <fullName evidence="2">Enoyl reductase (ER) domain-containing protein</fullName>
    </recommendedName>
</protein>
<dbReference type="Gene3D" id="3.90.180.10">
    <property type="entry name" value="Medium-chain alcohol dehydrogenases, catalytic domain"/>
    <property type="match status" value="1"/>
</dbReference>
<dbReference type="Pfam" id="PF07004">
    <property type="entry name" value="SHIPPO-rpt"/>
    <property type="match status" value="3"/>
</dbReference>
<dbReference type="Gene3D" id="3.40.50.720">
    <property type="entry name" value="NAD(P)-binding Rossmann-like Domain"/>
    <property type="match status" value="1"/>
</dbReference>
<accession>A0A0L0DSJ0</accession>
<feature type="region of interest" description="Disordered" evidence="1">
    <location>
        <begin position="1"/>
        <end position="23"/>
    </location>
</feature>
<evidence type="ECO:0000313" key="4">
    <source>
        <dbReference type="Proteomes" id="UP000054408"/>
    </source>
</evidence>
<evidence type="ECO:0000313" key="3">
    <source>
        <dbReference type="EMBL" id="KNC55001.1"/>
    </source>
</evidence>
<dbReference type="InterPro" id="IPR011032">
    <property type="entry name" value="GroES-like_sf"/>
</dbReference>
<gene>
    <name evidence="3" type="ORF">AMSG_12335</name>
</gene>
<dbReference type="SUPFAM" id="SSF51735">
    <property type="entry name" value="NAD(P)-binding Rossmann-fold domains"/>
    <property type="match status" value="1"/>
</dbReference>
<dbReference type="Pfam" id="PF00107">
    <property type="entry name" value="ADH_zinc_N"/>
    <property type="match status" value="1"/>
</dbReference>
<keyword evidence="4" id="KW-1185">Reference proteome</keyword>
<feature type="compositionally biased region" description="Low complexity" evidence="1">
    <location>
        <begin position="211"/>
        <end position="242"/>
    </location>
</feature>
<dbReference type="InterPro" id="IPR052711">
    <property type="entry name" value="Zinc_ADH-like"/>
</dbReference>
<evidence type="ECO:0000259" key="2">
    <source>
        <dbReference type="SMART" id="SM00829"/>
    </source>
</evidence>
<reference evidence="3 4" key="1">
    <citation type="submission" date="2010-05" db="EMBL/GenBank/DDBJ databases">
        <title>The Genome Sequence of Thecamonas trahens ATCC 50062.</title>
        <authorList>
            <consortium name="The Broad Institute Genome Sequencing Platform"/>
            <person name="Russ C."/>
            <person name="Cuomo C."/>
            <person name="Shea T."/>
            <person name="Young S.K."/>
            <person name="Zeng Q."/>
            <person name="Koehrsen M."/>
            <person name="Haas B."/>
            <person name="Borodovsky M."/>
            <person name="Guigo R."/>
            <person name="Alvarado L."/>
            <person name="Berlin A."/>
            <person name="Bochicchio J."/>
            <person name="Borenstein D."/>
            <person name="Chapman S."/>
            <person name="Chen Z."/>
            <person name="Freedman E."/>
            <person name="Gellesch M."/>
            <person name="Goldberg J."/>
            <person name="Griggs A."/>
            <person name="Gujja S."/>
            <person name="Heilman E."/>
            <person name="Heiman D."/>
            <person name="Hepburn T."/>
            <person name="Howarth C."/>
            <person name="Jen D."/>
            <person name="Larson L."/>
            <person name="Mehta T."/>
            <person name="Park D."/>
            <person name="Pearson M."/>
            <person name="Roberts A."/>
            <person name="Saif S."/>
            <person name="Shenoy N."/>
            <person name="Sisk P."/>
            <person name="Stolte C."/>
            <person name="Sykes S."/>
            <person name="Thomson T."/>
            <person name="Walk T."/>
            <person name="White J."/>
            <person name="Yandava C."/>
            <person name="Burger G."/>
            <person name="Gray M.W."/>
            <person name="Holland P.W.H."/>
            <person name="King N."/>
            <person name="Lang F.B.F."/>
            <person name="Roger A.J."/>
            <person name="Ruiz-Trillo I."/>
            <person name="Lander E."/>
            <person name="Nusbaum C."/>
        </authorList>
    </citation>
    <scope>NUCLEOTIDE SEQUENCE [LARGE SCALE GENOMIC DNA]</scope>
    <source>
        <strain evidence="3 4">ATCC 50062</strain>
    </source>
</reference>
<dbReference type="EMBL" id="GL349493">
    <property type="protein sequence ID" value="KNC55001.1"/>
    <property type="molecule type" value="Genomic_DNA"/>
</dbReference>
<dbReference type="InterPro" id="IPR036291">
    <property type="entry name" value="NAD(P)-bd_dom_sf"/>
</dbReference>
<dbReference type="GO" id="GO:0016491">
    <property type="term" value="F:oxidoreductase activity"/>
    <property type="evidence" value="ECO:0007669"/>
    <property type="project" value="InterPro"/>
</dbReference>
<dbReference type="InterPro" id="IPR013149">
    <property type="entry name" value="ADH-like_C"/>
</dbReference>
<dbReference type="GeneID" id="25570249"/>
<dbReference type="STRING" id="461836.A0A0L0DSJ0"/>
<dbReference type="AlphaFoldDB" id="A0A0L0DSJ0"/>
<name>A0A0L0DSJ0_THETB</name>
<feature type="region of interest" description="Disordered" evidence="1">
    <location>
        <begin position="144"/>
        <end position="258"/>
    </location>
</feature>
<evidence type="ECO:0000256" key="1">
    <source>
        <dbReference type="SAM" id="MobiDB-lite"/>
    </source>
</evidence>
<sequence length="760" mass="77613">MAGVHNRGLLKGPTRTGYDRTRDGAAASIPSKYETLLLDGAREADGFNSRSLRFAELATDGPPTLAYSAHASLESASPSIGAKGYTGGFVSRTRRFGRDFSGRTLAPGPGAYDVDGAARRLAAKRGSPASAAFAPRLAVLRTDELRARRSPQPGPGAYSVDLPEPRYKKKTSAAFSRPVGQRLTPSGFEVPGPGAYKPEAPHQAPRKPLPSAAFASATTRSPATAAPSAAASLSTAGALQSASPPPPGPGSYDPYPEDTAAARDARAHAVRLVGSHALAAPVAKPVPGSSLKPHFLHDTRVRYSSPAAAAAAARAGVTPGPGEYEIGDIGKVSKYFNPRAGTQHPPTLDSSLIFADSASAPGVLPAPIATGRSRPLSLAERRVQLRRSAPRPAGNLPAAFERKFAPAEAMVAASELMASAAAAFEVAESDLVAVTMSHAALNHRDVWIMDGMYPGIVPGSVLGADGAGLVTNADGEAESTRVVIEPGAGWASARAGPTDGPYRILGLLPLPGTLASTVYVPQRMLHPVPPHLSMSAAAALPLAGVTAWRAVATKAGLIPPGGSSAATWSPPAGEAKRVLVTGAGGGVAQMAVLFAVAAGHSVWVSSSSQAKIDAAVAELGAAGGVLYTEPEWAAELVETAGGKPFDVVIDGAGGEGLNDCIRTVLGVGGVLVHYGATAGRPRSLDTVRLFLKQIELRGTTMGSSAEFADMLAFVAQHAIVPPVSSVTPVTELHSAFATMAAGGQSGKLVIDLSPWTAHKL</sequence>
<dbReference type="InterPro" id="IPR013154">
    <property type="entry name" value="ADH-like_N"/>
</dbReference>
<dbReference type="eggNOG" id="KOG1198">
    <property type="taxonomic scope" value="Eukaryota"/>
</dbReference>
<dbReference type="InterPro" id="IPR010736">
    <property type="entry name" value="SHIPPO-rpt"/>
</dbReference>
<organism evidence="3 4">
    <name type="scientific">Thecamonas trahens ATCC 50062</name>
    <dbReference type="NCBI Taxonomy" id="461836"/>
    <lineage>
        <taxon>Eukaryota</taxon>
        <taxon>Apusozoa</taxon>
        <taxon>Apusomonadida</taxon>
        <taxon>Apusomonadidae</taxon>
        <taxon>Thecamonas</taxon>
    </lineage>
</organism>
<dbReference type="PANTHER" id="PTHR45033">
    <property type="match status" value="1"/>
</dbReference>
<dbReference type="SMART" id="SM00829">
    <property type="entry name" value="PKS_ER"/>
    <property type="match status" value="1"/>
</dbReference>
<feature type="domain" description="Enoyl reductase (ER)" evidence="2">
    <location>
        <begin position="409"/>
        <end position="750"/>
    </location>
</feature>
<proteinExistence type="predicted"/>
<dbReference type="Proteomes" id="UP000054408">
    <property type="component" value="Unassembled WGS sequence"/>
</dbReference>
<dbReference type="OrthoDB" id="449487at2759"/>
<dbReference type="Pfam" id="PF08240">
    <property type="entry name" value="ADH_N"/>
    <property type="match status" value="1"/>
</dbReference>
<dbReference type="InterPro" id="IPR020843">
    <property type="entry name" value="ER"/>
</dbReference>
<dbReference type="RefSeq" id="XP_013753458.1">
    <property type="nucleotide sequence ID" value="XM_013898004.1"/>
</dbReference>
<dbReference type="PANTHER" id="PTHR45033:SF3">
    <property type="entry name" value="DEHYDROGENASE, PUTATIVE (AFU_ORTHOLOGUE AFUA_2G13270)-RELATED"/>
    <property type="match status" value="1"/>
</dbReference>
<dbReference type="SUPFAM" id="SSF50129">
    <property type="entry name" value="GroES-like"/>
    <property type="match status" value="1"/>
</dbReference>